<dbReference type="GO" id="GO:0006955">
    <property type="term" value="P:immune response"/>
    <property type="evidence" value="ECO:0007669"/>
    <property type="project" value="TreeGrafter"/>
</dbReference>
<dbReference type="CDD" id="cd00882">
    <property type="entry name" value="Ras_like_GTPase"/>
    <property type="match status" value="1"/>
</dbReference>
<organism evidence="3 4">
    <name type="scientific">Bagarius yarrelli</name>
    <name type="common">Goonch</name>
    <name type="synonym">Bagrus yarrelli</name>
    <dbReference type="NCBI Taxonomy" id="175774"/>
    <lineage>
        <taxon>Eukaryota</taxon>
        <taxon>Metazoa</taxon>
        <taxon>Chordata</taxon>
        <taxon>Craniata</taxon>
        <taxon>Vertebrata</taxon>
        <taxon>Euteleostomi</taxon>
        <taxon>Actinopterygii</taxon>
        <taxon>Neopterygii</taxon>
        <taxon>Teleostei</taxon>
        <taxon>Ostariophysi</taxon>
        <taxon>Siluriformes</taxon>
        <taxon>Sisoridae</taxon>
        <taxon>Sisorinae</taxon>
        <taxon>Bagarius</taxon>
    </lineage>
</organism>
<dbReference type="SUPFAM" id="SSF52540">
    <property type="entry name" value="P-loop containing nucleoside triphosphate hydrolases"/>
    <property type="match status" value="1"/>
</dbReference>
<comment type="caution">
    <text evidence="3">The sequence shown here is derived from an EMBL/GenBank/DDBJ whole genome shotgun (WGS) entry which is preliminary data.</text>
</comment>
<dbReference type="InterPro" id="IPR006571">
    <property type="entry name" value="TLDc_dom"/>
</dbReference>
<name>A0A556TZD1_BAGYA</name>
<gene>
    <name evidence="3" type="ORF">Baya_7127</name>
</gene>
<evidence type="ECO:0000313" key="4">
    <source>
        <dbReference type="Proteomes" id="UP000319801"/>
    </source>
</evidence>
<feature type="domain" description="TLDc" evidence="2">
    <location>
        <begin position="2"/>
        <end position="160"/>
    </location>
</feature>
<dbReference type="Gene3D" id="3.40.50.300">
    <property type="entry name" value="P-loop containing nucleotide triphosphate hydrolases"/>
    <property type="match status" value="1"/>
</dbReference>
<reference evidence="3 4" key="1">
    <citation type="journal article" date="2019" name="Genome Biol. Evol.">
        <title>Whole-Genome Sequencing of the Giant Devil Catfish, Bagarius yarrelli.</title>
        <authorList>
            <person name="Jiang W."/>
            <person name="Lv Y."/>
            <person name="Cheng L."/>
            <person name="Yang K."/>
            <person name="Chao B."/>
            <person name="Wang X."/>
            <person name="Li Y."/>
            <person name="Pan X."/>
            <person name="You X."/>
            <person name="Zhang Y."/>
            <person name="Yang J."/>
            <person name="Li J."/>
            <person name="Zhang X."/>
            <person name="Liu S."/>
            <person name="Sun C."/>
            <person name="Yang J."/>
            <person name="Shi Q."/>
        </authorList>
    </citation>
    <scope>NUCLEOTIDE SEQUENCE [LARGE SCALE GENOMIC DNA]</scope>
    <source>
        <strain evidence="3">JWS20170419001</strain>
        <tissue evidence="3">Muscle</tissue>
    </source>
</reference>
<dbReference type="Pfam" id="PF07534">
    <property type="entry name" value="TLD"/>
    <property type="match status" value="1"/>
</dbReference>
<proteinExistence type="inferred from homology"/>
<dbReference type="EMBL" id="VCAZ01000032">
    <property type="protein sequence ID" value="TSL47546.1"/>
    <property type="molecule type" value="Genomic_DNA"/>
</dbReference>
<dbReference type="PROSITE" id="PS51886">
    <property type="entry name" value="TLDC"/>
    <property type="match status" value="1"/>
</dbReference>
<evidence type="ECO:0000259" key="2">
    <source>
        <dbReference type="PROSITE" id="PS51886"/>
    </source>
</evidence>
<sequence length="428" mass="47377">MASIGSSLRDEDEVRLQEFFSRRVRFHLLYKSSHHGAGIDQLLERFDLHGKYLLTVFLESVSIRGAFISESLLHGKSFSDKEAFVFTMSSYSGERFPRGCYKRDPFPVSVGSDFISIGKGLNLQLLNGSWYVTFSKHVFYNGTVSDNNVCCKDVELHRVQDVNDILPNPWREALLLGPVGSGKSSFINSVRSTMYNRFVHLPNIGTAVEGFTQKMTTYNIRVKERGCLGVLSLCDVMALGDDDSSGLSHDDALAVIKGHVPDGYKFQKGVTISDTVKGYIADPTLTDQIHCVLFVLDASKMASYSSSLEAMLKKLHAAISDLGIPQLVLLTHVDRVCLGVQKDVKDVYYSQAVQEKMQKAATMVGLPLSYILPVKNYFSTLTVDCNTDILLLSVVMSILQAVDDSLEDQYTSSFVSSTPVIDFGHLGI</sequence>
<dbReference type="AlphaFoldDB" id="A0A556TZD1"/>
<accession>A0A556TZD1</accession>
<comment type="similarity">
    <text evidence="1">Belongs to the IFI44 family.</text>
</comment>
<dbReference type="InterPro" id="IPR027417">
    <property type="entry name" value="P-loop_NTPase"/>
</dbReference>
<dbReference type="PANTHER" id="PTHR14241">
    <property type="entry name" value="INTERFERON-INDUCED PROTEIN 44"/>
    <property type="match status" value="1"/>
</dbReference>
<evidence type="ECO:0000313" key="3">
    <source>
        <dbReference type="EMBL" id="TSL47546.1"/>
    </source>
</evidence>
<protein>
    <submittedName>
        <fullName evidence="3">Interferon-induced protein 44</fullName>
    </submittedName>
</protein>
<dbReference type="OrthoDB" id="25620at2759"/>
<dbReference type="PANTHER" id="PTHR14241:SF28">
    <property type="entry name" value="INTERFERON-INDUCED PROTEIN 44-LIKE"/>
    <property type="match status" value="1"/>
</dbReference>
<keyword evidence="4" id="KW-1185">Reference proteome</keyword>
<dbReference type="Proteomes" id="UP000319801">
    <property type="component" value="Unassembled WGS sequence"/>
</dbReference>
<evidence type="ECO:0000256" key="1">
    <source>
        <dbReference type="ARBA" id="ARBA00009243"/>
    </source>
</evidence>